<proteinExistence type="predicted"/>
<name>A0A2Z4QGM5_9CAUD</name>
<accession>A0A2Z4QGM5</accession>
<dbReference type="Proteomes" id="UP000250784">
    <property type="component" value="Segment"/>
</dbReference>
<keyword evidence="2" id="KW-1185">Reference proteome</keyword>
<sequence length="288" mass="30610">MMSLLLSSVSASALLGGGSSWPTFATLTFEDSAINTTNTGSYVTTDLVFPAAGVYLLVIQGSFNPYVSPTIDLQSITDGTFSQLAQWGNTQYDAMGFWKVTVTSGGTKTITYRGDTTHYRSQIAIYTPNEAIDWDNYFIDAQWNATTVTVTMAMSVATEKGSIVGSYWNNTASPTHTGPSTVDIAPTLTSTGFYGSMRSQNNLPSTPDFDLTNSGGTASRTMIAAIVFGYLSEAAGQSVRVGSAKTYVVAGNSMNGITIAKQRQFVVVGNAQNGITMSHSKTYIVVDP</sequence>
<dbReference type="EMBL" id="MH015256">
    <property type="protein sequence ID" value="AWY09388.1"/>
    <property type="molecule type" value="Genomic_DNA"/>
</dbReference>
<gene>
    <name evidence="1" type="ORF">vBRpoPV13_31</name>
</gene>
<reference evidence="1 2" key="1">
    <citation type="submission" date="2018-03" db="EMBL/GenBank/DDBJ databases">
        <title>Diverse roseophage infecting Ruegeria pomeroyi DSS-3.</title>
        <authorList>
            <person name="Zhan Y."/>
            <person name="Chen F."/>
            <person name="Wommack E."/>
            <person name="Nasko D."/>
        </authorList>
    </citation>
    <scope>NUCLEOTIDE SEQUENCE [LARGE SCALE GENOMIC DNA]</scope>
</reference>
<evidence type="ECO:0000313" key="1">
    <source>
        <dbReference type="EMBL" id="AWY09388.1"/>
    </source>
</evidence>
<organism evidence="1 2">
    <name type="scientific">Ruegeria phage vB_RpoP-V13</name>
    <dbReference type="NCBI Taxonomy" id="2218612"/>
    <lineage>
        <taxon>Viruses</taxon>
        <taxon>Duplodnaviria</taxon>
        <taxon>Heunggongvirae</taxon>
        <taxon>Uroviricota</taxon>
        <taxon>Caudoviricetes</taxon>
        <taxon>Schitoviridae</taxon>
        <taxon>Rhodovirinae</taxon>
        <taxon>Pomeroyivirus</taxon>
        <taxon>Pomeroyivirus V13</taxon>
    </lineage>
</organism>
<evidence type="ECO:0000313" key="2">
    <source>
        <dbReference type="Proteomes" id="UP000250784"/>
    </source>
</evidence>
<protein>
    <submittedName>
        <fullName evidence="1">Uncharacterized protein</fullName>
    </submittedName>
</protein>